<dbReference type="NCBIfam" id="TIGR00765">
    <property type="entry name" value="yihY_not_rbn"/>
    <property type="match status" value="1"/>
</dbReference>
<name>Q0RED8_FRAAA</name>
<feature type="compositionally biased region" description="Low complexity" evidence="6">
    <location>
        <begin position="10"/>
        <end position="24"/>
    </location>
</feature>
<evidence type="ECO:0000313" key="7">
    <source>
        <dbReference type="EMBL" id="CAJ64172.1"/>
    </source>
</evidence>
<dbReference type="eggNOG" id="COG1295">
    <property type="taxonomic scope" value="Bacteria"/>
</dbReference>
<dbReference type="Pfam" id="PF03631">
    <property type="entry name" value="Virul_fac_BrkB"/>
    <property type="match status" value="1"/>
</dbReference>
<evidence type="ECO:0000256" key="2">
    <source>
        <dbReference type="ARBA" id="ARBA00022475"/>
    </source>
</evidence>
<keyword evidence="5" id="KW-0472">Membrane</keyword>
<evidence type="ECO:0000256" key="1">
    <source>
        <dbReference type="ARBA" id="ARBA00004651"/>
    </source>
</evidence>
<evidence type="ECO:0000256" key="4">
    <source>
        <dbReference type="ARBA" id="ARBA00022989"/>
    </source>
</evidence>
<comment type="subcellular location">
    <subcellularLocation>
        <location evidence="1">Cell membrane</location>
        <topology evidence="1">Multi-pass membrane protein</topology>
    </subcellularLocation>
</comment>
<dbReference type="HOGENOM" id="CLU_045539_3_0_11"/>
<feature type="compositionally biased region" description="Low complexity" evidence="6">
    <location>
        <begin position="32"/>
        <end position="41"/>
    </location>
</feature>
<dbReference type="STRING" id="326424.FRAAL5539"/>
<organism evidence="7 8">
    <name type="scientific">Frankia alni (strain DSM 45986 / CECT 9034 / ACN14a)</name>
    <dbReference type="NCBI Taxonomy" id="326424"/>
    <lineage>
        <taxon>Bacteria</taxon>
        <taxon>Bacillati</taxon>
        <taxon>Actinomycetota</taxon>
        <taxon>Actinomycetes</taxon>
        <taxon>Frankiales</taxon>
        <taxon>Frankiaceae</taxon>
        <taxon>Frankia</taxon>
    </lineage>
</organism>
<gene>
    <name evidence="7" type="ordered locus">FRAAL5539</name>
</gene>
<dbReference type="RefSeq" id="WP_011606623.1">
    <property type="nucleotide sequence ID" value="NC_008278.1"/>
</dbReference>
<evidence type="ECO:0000256" key="6">
    <source>
        <dbReference type="SAM" id="MobiDB-lite"/>
    </source>
</evidence>
<dbReference type="KEGG" id="fal:FRAAL5539"/>
<dbReference type="PANTHER" id="PTHR30213:SF0">
    <property type="entry name" value="UPF0761 MEMBRANE PROTEIN YIHY"/>
    <property type="match status" value="1"/>
</dbReference>
<dbReference type="InterPro" id="IPR017039">
    <property type="entry name" value="Virul_fac_BrkB"/>
</dbReference>
<keyword evidence="2" id="KW-1003">Cell membrane</keyword>
<keyword evidence="8" id="KW-1185">Reference proteome</keyword>
<dbReference type="GO" id="GO:0005886">
    <property type="term" value="C:plasma membrane"/>
    <property type="evidence" value="ECO:0007669"/>
    <property type="project" value="UniProtKB-SubCell"/>
</dbReference>
<accession>Q0RED8</accession>
<dbReference type="EMBL" id="CT573213">
    <property type="protein sequence ID" value="CAJ64172.1"/>
    <property type="molecule type" value="Genomic_DNA"/>
</dbReference>
<dbReference type="AlphaFoldDB" id="Q0RED8"/>
<sequence length="388" mass="41231">MRGRRRDGRATGQRAAAAPDAGAGREVGGSSAGTASDAGPGREPPAAVPDQTLMVPDQAILRDQAVAAVRAADGPGQVTELPRRSWFGVLRRTVREFMDDDLPDRAAALTYYAVLAIFPALLVLVSLVGLLGRSTTDRLLDNIEQLTPGAARDILHNAVNGLRDSAGSGGVVAIIGLAGALWSASGYIAAFIRAANAVYDMPEGRPVWKIAPLRLLITITLVVLLAVSSVIVVFSGALAEQAGTAIGLGHEAITAWSFAKWPVLVLIVTAVIALLYWSTPNVRPHGFRWLTPGSVLAVVIWLVASGAFAFYVATFGSYNKTYGTLAGVIVFLVWLWLSNLAILLGLEFDAEIARARAIAAGLDEGVEPYVEPRDTRAWPRPRRRVARN</sequence>
<dbReference type="Proteomes" id="UP000000657">
    <property type="component" value="Chromosome"/>
</dbReference>
<evidence type="ECO:0000313" key="8">
    <source>
        <dbReference type="Proteomes" id="UP000000657"/>
    </source>
</evidence>
<keyword evidence="4" id="KW-1133">Transmembrane helix</keyword>
<protein>
    <submittedName>
        <fullName evidence="7">Membrane protein (Partial)</fullName>
    </submittedName>
</protein>
<reference evidence="7 8" key="1">
    <citation type="journal article" date="2007" name="Genome Res.">
        <title>Genome characteristics of facultatively symbiotic Frankia sp. strains reflect host range and host plant biogeography.</title>
        <authorList>
            <person name="Normand P."/>
            <person name="Lapierre P."/>
            <person name="Tisa L.S."/>
            <person name="Gogarten J.P."/>
            <person name="Alloisio N."/>
            <person name="Bagnarol E."/>
            <person name="Bassi C.A."/>
            <person name="Berry A.M."/>
            <person name="Bickhart D.M."/>
            <person name="Choisne N."/>
            <person name="Couloux A."/>
            <person name="Cournoyer B."/>
            <person name="Cruveiller S."/>
            <person name="Daubin V."/>
            <person name="Demange N."/>
            <person name="Francino M.P."/>
            <person name="Goltsman E."/>
            <person name="Huang Y."/>
            <person name="Kopp O.R."/>
            <person name="Labarre L."/>
            <person name="Lapidus A."/>
            <person name="Lavire C."/>
            <person name="Marechal J."/>
            <person name="Martinez M."/>
            <person name="Mastronunzio J.E."/>
            <person name="Mullin B.C."/>
            <person name="Niemann J."/>
            <person name="Pujic P."/>
            <person name="Rawnsley T."/>
            <person name="Rouy Z."/>
            <person name="Schenowitz C."/>
            <person name="Sellstedt A."/>
            <person name="Tavares F."/>
            <person name="Tomkins J.P."/>
            <person name="Vallenet D."/>
            <person name="Valverde C."/>
            <person name="Wall L.G."/>
            <person name="Wang Y."/>
            <person name="Medigue C."/>
            <person name="Benson D.R."/>
        </authorList>
    </citation>
    <scope>NUCLEOTIDE SEQUENCE [LARGE SCALE GENOMIC DNA]</scope>
    <source>
        <strain evidence="8">DSM 45986 / CECT 9034 / ACN14a</strain>
    </source>
</reference>
<feature type="region of interest" description="Disordered" evidence="6">
    <location>
        <begin position="1"/>
        <end position="49"/>
    </location>
</feature>
<dbReference type="PANTHER" id="PTHR30213">
    <property type="entry name" value="INNER MEMBRANE PROTEIN YHJD"/>
    <property type="match status" value="1"/>
</dbReference>
<evidence type="ECO:0000256" key="3">
    <source>
        <dbReference type="ARBA" id="ARBA00022692"/>
    </source>
</evidence>
<keyword evidence="3" id="KW-0812">Transmembrane</keyword>
<proteinExistence type="predicted"/>
<evidence type="ECO:0000256" key="5">
    <source>
        <dbReference type="ARBA" id="ARBA00023136"/>
    </source>
</evidence>